<dbReference type="Proteomes" id="UP001162156">
    <property type="component" value="Unassembled WGS sequence"/>
</dbReference>
<dbReference type="Pfam" id="PF00372">
    <property type="entry name" value="Hemocyanin_M"/>
    <property type="match status" value="1"/>
</dbReference>
<dbReference type="GO" id="GO:0005615">
    <property type="term" value="C:extracellular space"/>
    <property type="evidence" value="ECO:0007669"/>
    <property type="project" value="UniProtKB-ARBA"/>
</dbReference>
<feature type="domain" description="Hemocyanin C-terminal" evidence="4">
    <location>
        <begin position="316"/>
        <end position="481"/>
    </location>
</feature>
<dbReference type="Pfam" id="PF03723">
    <property type="entry name" value="Hemocyanin_C"/>
    <property type="match status" value="1"/>
</dbReference>
<sequence length="481" mass="58231">MFYYAKTYETFYNTAVWAKHYLNEGLFLYAYSVAVVHRPDMTDVILPPIYEIYPYYFYNVEVIQKAYFYKQTHSTHHPVPEYDEHFGYTIYANYSGHYLNLHPEQSMSYYLEDVGINSFYYYYNLYYPFWMSSAEFGFSHVHRGEEYFFFYQQLLARFYLERLSNGFGEIPFLNWDVPVETSYYPSLEYPNGLEFPYRPPFVKLHEYFYNYGQHWTFTSSYGYGYSYILDWEKRISDVIDYGFVYSNPDSPDNKYYGYIWLYASHLLGYSFQPLDKYQVVPSALEHFETSLRDPMFYQLYKKLWMKFYRYIYQYSSYTAHDLIFPGVKVTHMEIDSLVTYHEYFYSDLSNAVFDSSEELLQDSFHVRVAQERLNHKPFTYKITVQSEHATKAVVKIFLAPLYDEYHRYINISENHMNMVLLDYFVYNLTTGENVITHSSYDSHLYGPDPISYHELYKQMKNAQTVKGGWDVNQYYYFFPDR</sequence>
<gene>
    <name evidence="5" type="ORF">NQ314_000410</name>
</gene>
<protein>
    <submittedName>
        <fullName evidence="5">Uncharacterized protein</fullName>
    </submittedName>
</protein>
<dbReference type="AlphaFoldDB" id="A0AAV8ZXB7"/>
<evidence type="ECO:0000259" key="4">
    <source>
        <dbReference type="Pfam" id="PF03723"/>
    </source>
</evidence>
<dbReference type="InterPro" id="IPR005203">
    <property type="entry name" value="Hemocyanin_C"/>
</dbReference>
<dbReference type="InterPro" id="IPR014756">
    <property type="entry name" value="Ig_E-set"/>
</dbReference>
<proteinExistence type="predicted"/>
<dbReference type="InterPro" id="IPR036697">
    <property type="entry name" value="Hemocyanin_N_sf"/>
</dbReference>
<dbReference type="InterPro" id="IPR000896">
    <property type="entry name" value="Hemocyanin/hexamerin_mid_dom"/>
</dbReference>
<dbReference type="SUPFAM" id="SSF48056">
    <property type="entry name" value="Di-copper centre-containing domain"/>
    <property type="match status" value="1"/>
</dbReference>
<dbReference type="PRINTS" id="PR00187">
    <property type="entry name" value="HAEMOCYANIN"/>
</dbReference>
<evidence type="ECO:0000259" key="2">
    <source>
        <dbReference type="Pfam" id="PF00372"/>
    </source>
</evidence>
<evidence type="ECO:0000313" key="6">
    <source>
        <dbReference type="Proteomes" id="UP001162156"/>
    </source>
</evidence>
<dbReference type="PANTHER" id="PTHR11511">
    <property type="entry name" value="LARVAL STORAGE PROTEIN/PHENOLOXIDASE"/>
    <property type="match status" value="1"/>
</dbReference>
<evidence type="ECO:0000259" key="3">
    <source>
        <dbReference type="Pfam" id="PF03722"/>
    </source>
</evidence>
<comment type="caution">
    <text evidence="5">The sequence shown here is derived from an EMBL/GenBank/DDBJ whole genome shotgun (WGS) entry which is preliminary data.</text>
</comment>
<dbReference type="EMBL" id="JANEYF010000128">
    <property type="protein sequence ID" value="KAJ8972027.1"/>
    <property type="molecule type" value="Genomic_DNA"/>
</dbReference>
<dbReference type="Gene3D" id="2.60.40.1520">
    <property type="entry name" value="Hemocyanin, C-terminal domain"/>
    <property type="match status" value="1"/>
</dbReference>
<dbReference type="Pfam" id="PF03722">
    <property type="entry name" value="Hemocyanin_N"/>
    <property type="match status" value="1"/>
</dbReference>
<dbReference type="Gene3D" id="1.10.1280.10">
    <property type="entry name" value="Di-copper center containing domain from catechol oxidase"/>
    <property type="match status" value="1"/>
</dbReference>
<dbReference type="PANTHER" id="PTHR11511:SF5">
    <property type="entry name" value="FAT-BODY PROTEIN 1-RELATED"/>
    <property type="match status" value="1"/>
</dbReference>
<organism evidence="5 6">
    <name type="scientific">Rhamnusium bicolor</name>
    <dbReference type="NCBI Taxonomy" id="1586634"/>
    <lineage>
        <taxon>Eukaryota</taxon>
        <taxon>Metazoa</taxon>
        <taxon>Ecdysozoa</taxon>
        <taxon>Arthropoda</taxon>
        <taxon>Hexapoda</taxon>
        <taxon>Insecta</taxon>
        <taxon>Pterygota</taxon>
        <taxon>Neoptera</taxon>
        <taxon>Endopterygota</taxon>
        <taxon>Coleoptera</taxon>
        <taxon>Polyphaga</taxon>
        <taxon>Cucujiformia</taxon>
        <taxon>Chrysomeloidea</taxon>
        <taxon>Cerambycidae</taxon>
        <taxon>Lepturinae</taxon>
        <taxon>Rhagiini</taxon>
        <taxon>Rhamnusium</taxon>
    </lineage>
</organism>
<keyword evidence="1" id="KW-0758">Storage protein</keyword>
<dbReference type="SUPFAM" id="SSF48050">
    <property type="entry name" value="Hemocyanin, N-terminal domain"/>
    <property type="match status" value="1"/>
</dbReference>
<dbReference type="InterPro" id="IPR005204">
    <property type="entry name" value="Hemocyanin_N"/>
</dbReference>
<evidence type="ECO:0000313" key="5">
    <source>
        <dbReference type="EMBL" id="KAJ8972027.1"/>
    </source>
</evidence>
<evidence type="ECO:0000256" key="1">
    <source>
        <dbReference type="ARBA" id="ARBA00022761"/>
    </source>
</evidence>
<dbReference type="SUPFAM" id="SSF81296">
    <property type="entry name" value="E set domains"/>
    <property type="match status" value="1"/>
</dbReference>
<dbReference type="InterPro" id="IPR013788">
    <property type="entry name" value="Hemocyanin/hexamerin"/>
</dbReference>
<keyword evidence="6" id="KW-1185">Reference proteome</keyword>
<reference evidence="5" key="1">
    <citation type="journal article" date="2023" name="Insect Mol. Biol.">
        <title>Genome sequencing provides insights into the evolution of gene families encoding plant cell wall-degrading enzymes in longhorned beetles.</title>
        <authorList>
            <person name="Shin N.R."/>
            <person name="Okamura Y."/>
            <person name="Kirsch R."/>
            <person name="Pauchet Y."/>
        </authorList>
    </citation>
    <scope>NUCLEOTIDE SEQUENCE</scope>
    <source>
        <strain evidence="5">RBIC_L_NR</strain>
    </source>
</reference>
<dbReference type="InterPro" id="IPR037020">
    <property type="entry name" value="Hemocyanin_C_sf"/>
</dbReference>
<name>A0AAV8ZXB7_9CUCU</name>
<feature type="domain" description="Hemocyanin middle" evidence="2">
    <location>
        <begin position="48"/>
        <end position="246"/>
    </location>
</feature>
<dbReference type="Gene3D" id="1.20.1370.10">
    <property type="entry name" value="Hemocyanin, N-terminal domain"/>
    <property type="match status" value="1"/>
</dbReference>
<dbReference type="GO" id="GO:0045735">
    <property type="term" value="F:nutrient reservoir activity"/>
    <property type="evidence" value="ECO:0007669"/>
    <property type="project" value="UniProtKB-KW"/>
</dbReference>
<feature type="domain" description="Hemocyanin N-terminal" evidence="3">
    <location>
        <begin position="1"/>
        <end position="42"/>
    </location>
</feature>
<dbReference type="InterPro" id="IPR008922">
    <property type="entry name" value="Di-copper_centre_dom_sf"/>
</dbReference>
<dbReference type="PROSITE" id="PS00210">
    <property type="entry name" value="HEMOCYANIN_2"/>
    <property type="match status" value="1"/>
</dbReference>
<accession>A0AAV8ZXB7</accession>